<comment type="caution">
    <text evidence="2">The sequence shown here is derived from an EMBL/GenBank/DDBJ whole genome shotgun (WGS) entry which is preliminary data.</text>
</comment>
<evidence type="ECO:0000313" key="2">
    <source>
        <dbReference type="EMBL" id="GFN87872.1"/>
    </source>
</evidence>
<keyword evidence="3" id="KW-1185">Reference proteome</keyword>
<protein>
    <submittedName>
        <fullName evidence="2">Uncharacterized protein</fullName>
    </submittedName>
</protein>
<dbReference type="AlphaFoldDB" id="A0AAV3YZC8"/>
<feature type="compositionally biased region" description="Basic and acidic residues" evidence="1">
    <location>
        <begin position="67"/>
        <end position="78"/>
    </location>
</feature>
<gene>
    <name evidence="2" type="ORF">PoB_001437800</name>
</gene>
<feature type="region of interest" description="Disordered" evidence="1">
    <location>
        <begin position="18"/>
        <end position="120"/>
    </location>
</feature>
<name>A0AAV3YZC8_9GAST</name>
<organism evidence="2 3">
    <name type="scientific">Plakobranchus ocellatus</name>
    <dbReference type="NCBI Taxonomy" id="259542"/>
    <lineage>
        <taxon>Eukaryota</taxon>
        <taxon>Metazoa</taxon>
        <taxon>Spiralia</taxon>
        <taxon>Lophotrochozoa</taxon>
        <taxon>Mollusca</taxon>
        <taxon>Gastropoda</taxon>
        <taxon>Heterobranchia</taxon>
        <taxon>Euthyneura</taxon>
        <taxon>Panpulmonata</taxon>
        <taxon>Sacoglossa</taxon>
        <taxon>Placobranchoidea</taxon>
        <taxon>Plakobranchidae</taxon>
        <taxon>Plakobranchus</taxon>
    </lineage>
</organism>
<proteinExistence type="predicted"/>
<feature type="compositionally biased region" description="Basic and acidic residues" evidence="1">
    <location>
        <begin position="86"/>
        <end position="120"/>
    </location>
</feature>
<evidence type="ECO:0000256" key="1">
    <source>
        <dbReference type="SAM" id="MobiDB-lite"/>
    </source>
</evidence>
<dbReference type="Proteomes" id="UP000735302">
    <property type="component" value="Unassembled WGS sequence"/>
</dbReference>
<feature type="compositionally biased region" description="Basic and acidic residues" evidence="1">
    <location>
        <begin position="32"/>
        <end position="44"/>
    </location>
</feature>
<dbReference type="EMBL" id="BLXT01001819">
    <property type="protein sequence ID" value="GFN87872.1"/>
    <property type="molecule type" value="Genomic_DNA"/>
</dbReference>
<reference evidence="2 3" key="1">
    <citation type="journal article" date="2021" name="Elife">
        <title>Chloroplast acquisition without the gene transfer in kleptoplastic sea slugs, Plakobranchus ocellatus.</title>
        <authorList>
            <person name="Maeda T."/>
            <person name="Takahashi S."/>
            <person name="Yoshida T."/>
            <person name="Shimamura S."/>
            <person name="Takaki Y."/>
            <person name="Nagai Y."/>
            <person name="Toyoda A."/>
            <person name="Suzuki Y."/>
            <person name="Arimoto A."/>
            <person name="Ishii H."/>
            <person name="Satoh N."/>
            <person name="Nishiyama T."/>
            <person name="Hasebe M."/>
            <person name="Maruyama T."/>
            <person name="Minagawa J."/>
            <person name="Obokata J."/>
            <person name="Shigenobu S."/>
        </authorList>
    </citation>
    <scope>NUCLEOTIDE SEQUENCE [LARGE SCALE GENOMIC DNA]</scope>
</reference>
<evidence type="ECO:0000313" key="3">
    <source>
        <dbReference type="Proteomes" id="UP000735302"/>
    </source>
</evidence>
<sequence length="148" mass="17584">MLGSDHIVRDFRLKGYTGQNMVSPRQPVLSKSPDDRQRNEDHMMKFFGKSSFFDPEEDESITVNDPRIAKPRIDEGHRGMQYGTGDYDRGYPHPRPLHDPFNGDRSETEAERMRKQKQDMELDIRQLKARQMREKLERDEEKKRTTRC</sequence>
<accession>A0AAV3YZC8</accession>